<proteinExistence type="inferred from homology"/>
<evidence type="ECO:0000256" key="5">
    <source>
        <dbReference type="ARBA" id="ARBA00023136"/>
    </source>
</evidence>
<evidence type="ECO:0000256" key="6">
    <source>
        <dbReference type="RuleBase" id="RU368015"/>
    </source>
</evidence>
<reference evidence="7" key="1">
    <citation type="submission" date="2024-03" db="EMBL/GenBank/DDBJ databases">
        <title>WGS assembly of Saponaria officinalis var. Norfolk2.</title>
        <authorList>
            <person name="Jenkins J."/>
            <person name="Shu S."/>
            <person name="Grimwood J."/>
            <person name="Barry K."/>
            <person name="Goodstein D."/>
            <person name="Schmutz J."/>
            <person name="Leebens-Mack J."/>
            <person name="Osbourn A."/>
        </authorList>
    </citation>
    <scope>NUCLEOTIDE SEQUENCE [LARGE SCALE GENOMIC DNA]</scope>
    <source>
        <strain evidence="7">JIC</strain>
    </source>
</reference>
<evidence type="ECO:0000313" key="7">
    <source>
        <dbReference type="EMBL" id="KAK9743293.1"/>
    </source>
</evidence>
<keyword evidence="3 6" id="KW-0812">Transmembrane</keyword>
<feature type="transmembrane region" description="Helical" evidence="6">
    <location>
        <begin position="326"/>
        <end position="344"/>
    </location>
</feature>
<sequence length="377" mass="40811">MQEVSDLQCPMLSSDTAMVELSLNFKTTHKRWWLLVALNISFVLVGQTAAVLLGRFYYAESGSSLFLATLIQTAGFPILCIPLILIPTDSNSSTLSHPVDRKYVTVVYVCLGVLLAGDNLLYSVGLSYLSASTYSLISATQLAFNAVFSYFLNSQKFTTLILNSVIVLTISASLLAVSDESGTPAGTSRLEYAIGFLCTVGASAVYALILSLMQLSFQKVLKAETFAVVMKMQIYTSLVATVVSVGGLFASGQWKTLGNEMDNFDTGPASYVMTLVWTGISWQICSIGVVGLIFLVSSLFSNVISTAALAATPIASLIVFHDPMNGVKALAMLLALWGFATYLFQNYLDHRSESIPWIQTHIPTNVREIQKVSSCIV</sequence>
<organism evidence="7 8">
    <name type="scientific">Saponaria officinalis</name>
    <name type="common">Common soapwort</name>
    <name type="synonym">Lychnis saponaria</name>
    <dbReference type="NCBI Taxonomy" id="3572"/>
    <lineage>
        <taxon>Eukaryota</taxon>
        <taxon>Viridiplantae</taxon>
        <taxon>Streptophyta</taxon>
        <taxon>Embryophyta</taxon>
        <taxon>Tracheophyta</taxon>
        <taxon>Spermatophyta</taxon>
        <taxon>Magnoliopsida</taxon>
        <taxon>eudicotyledons</taxon>
        <taxon>Gunneridae</taxon>
        <taxon>Pentapetalae</taxon>
        <taxon>Caryophyllales</taxon>
        <taxon>Caryophyllaceae</taxon>
        <taxon>Caryophylleae</taxon>
        <taxon>Saponaria</taxon>
    </lineage>
</organism>
<feature type="transmembrane region" description="Helical" evidence="6">
    <location>
        <begin position="274"/>
        <end position="296"/>
    </location>
</feature>
<feature type="transmembrane region" description="Helical" evidence="6">
    <location>
        <begin position="160"/>
        <end position="178"/>
    </location>
</feature>
<evidence type="ECO:0000256" key="3">
    <source>
        <dbReference type="ARBA" id="ARBA00022692"/>
    </source>
</evidence>
<dbReference type="EMBL" id="JBDFQZ010000003">
    <property type="protein sequence ID" value="KAK9743293.1"/>
    <property type="molecule type" value="Genomic_DNA"/>
</dbReference>
<accession>A0AAW1MAX6</accession>
<gene>
    <name evidence="7" type="ORF">RND81_03G229700</name>
</gene>
<feature type="transmembrane region" description="Helical" evidence="6">
    <location>
        <begin position="64"/>
        <end position="86"/>
    </location>
</feature>
<evidence type="ECO:0000256" key="4">
    <source>
        <dbReference type="ARBA" id="ARBA00022989"/>
    </source>
</evidence>
<feature type="transmembrane region" description="Helical" evidence="6">
    <location>
        <begin position="32"/>
        <end position="58"/>
    </location>
</feature>
<comment type="similarity">
    <text evidence="1 6">Belongs to the purine permeases (TC 2.A.7.14) family.</text>
</comment>
<evidence type="ECO:0000256" key="1">
    <source>
        <dbReference type="ARBA" id="ARBA00006213"/>
    </source>
</evidence>
<dbReference type="GO" id="GO:0005345">
    <property type="term" value="F:purine nucleobase transmembrane transporter activity"/>
    <property type="evidence" value="ECO:0007669"/>
    <property type="project" value="UniProtKB-UniRule"/>
</dbReference>
<dbReference type="GO" id="GO:0015211">
    <property type="term" value="F:purine nucleoside transmembrane transporter activity"/>
    <property type="evidence" value="ECO:0007669"/>
    <property type="project" value="UniProtKB-UniRule"/>
</dbReference>
<dbReference type="GO" id="GO:0016020">
    <property type="term" value="C:membrane"/>
    <property type="evidence" value="ECO:0007669"/>
    <property type="project" value="UniProtKB-SubCell"/>
</dbReference>
<feature type="transmembrane region" description="Helical" evidence="6">
    <location>
        <begin position="134"/>
        <end position="153"/>
    </location>
</feature>
<keyword evidence="8" id="KW-1185">Reference proteome</keyword>
<feature type="transmembrane region" description="Helical" evidence="6">
    <location>
        <begin position="190"/>
        <end position="213"/>
    </location>
</feature>
<dbReference type="Proteomes" id="UP001443914">
    <property type="component" value="Unassembled WGS sequence"/>
</dbReference>
<dbReference type="Pfam" id="PF16913">
    <property type="entry name" value="PUNUT"/>
    <property type="match status" value="1"/>
</dbReference>
<dbReference type="InterPro" id="IPR030182">
    <property type="entry name" value="PUP_plant"/>
</dbReference>
<protein>
    <recommendedName>
        <fullName evidence="6">Probable purine permease</fullName>
    </recommendedName>
</protein>
<keyword evidence="5 6" id="KW-0472">Membrane</keyword>
<dbReference type="AlphaFoldDB" id="A0AAW1MAX6"/>
<evidence type="ECO:0000313" key="8">
    <source>
        <dbReference type="Proteomes" id="UP001443914"/>
    </source>
</evidence>
<feature type="transmembrane region" description="Helical" evidence="6">
    <location>
        <begin position="106"/>
        <end position="128"/>
    </location>
</feature>
<comment type="caution">
    <text evidence="7">The sequence shown here is derived from an EMBL/GenBank/DDBJ whole genome shotgun (WGS) entry which is preliminary data.</text>
</comment>
<comment type="subcellular location">
    <subcellularLocation>
        <location evidence="6">Membrane</location>
        <topology evidence="6">Multi-pass membrane protein</topology>
    </subcellularLocation>
</comment>
<feature type="transmembrane region" description="Helical" evidence="6">
    <location>
        <begin position="303"/>
        <end position="320"/>
    </location>
</feature>
<dbReference type="PANTHER" id="PTHR31376">
    <property type="entry name" value="OS09G0467300 PROTEIN-RELATED"/>
    <property type="match status" value="1"/>
</dbReference>
<evidence type="ECO:0000256" key="2">
    <source>
        <dbReference type="ARBA" id="ARBA00022448"/>
    </source>
</evidence>
<name>A0AAW1MAX6_SAPOF</name>
<keyword evidence="4 6" id="KW-1133">Transmembrane helix</keyword>
<keyword evidence="2 6" id="KW-0813">Transport</keyword>
<dbReference type="PANTHER" id="PTHR31376:SF2">
    <property type="entry name" value="PURINE PERMEASE 11-RELATED"/>
    <property type="match status" value="1"/>
</dbReference>
<feature type="transmembrane region" description="Helical" evidence="6">
    <location>
        <begin position="234"/>
        <end position="254"/>
    </location>
</feature>